<dbReference type="Proteomes" id="UP000094936">
    <property type="component" value="Unassembled WGS sequence"/>
</dbReference>
<keyword evidence="3" id="KW-1185">Reference proteome</keyword>
<sequence length="90" mass="10150">MSLRKNVRNSVFLSTIFHAVETVLLITGALMLIRSAFQYGQRTGDWHHISLVVFNAAVLSRDELRWRSCAIICLLVGFVVKFSSLLLIVS</sequence>
<reference evidence="2 3" key="1">
    <citation type="submission" date="2016-05" db="EMBL/GenBank/DDBJ databases">
        <title>Genomic Taxonomy of the Vibrionaceae.</title>
        <authorList>
            <person name="Gomez-Gil B."/>
            <person name="Enciso-Ibarra J."/>
        </authorList>
    </citation>
    <scope>NUCLEOTIDE SEQUENCE [LARGE SCALE GENOMIC DNA]</scope>
    <source>
        <strain evidence="2 3">CAIM 1920</strain>
    </source>
</reference>
<dbReference type="STRING" id="1080227.A8L45_09025"/>
<accession>A0A1C3EKK3</accession>
<evidence type="ECO:0000313" key="3">
    <source>
        <dbReference type="Proteomes" id="UP000094936"/>
    </source>
</evidence>
<dbReference type="AlphaFoldDB" id="A0A1C3EKK3"/>
<name>A0A1C3EKK3_9GAMM</name>
<feature type="transmembrane region" description="Helical" evidence="1">
    <location>
        <begin position="69"/>
        <end position="89"/>
    </location>
</feature>
<feature type="transmembrane region" description="Helical" evidence="1">
    <location>
        <begin position="12"/>
        <end position="33"/>
    </location>
</feature>
<organism evidence="2 3">
    <name type="scientific">Veronia pacifica</name>
    <dbReference type="NCBI Taxonomy" id="1080227"/>
    <lineage>
        <taxon>Bacteria</taxon>
        <taxon>Pseudomonadati</taxon>
        <taxon>Pseudomonadota</taxon>
        <taxon>Gammaproteobacteria</taxon>
        <taxon>Vibrionales</taxon>
        <taxon>Vibrionaceae</taxon>
        <taxon>Veronia</taxon>
    </lineage>
</organism>
<dbReference type="OrthoDB" id="5917648at2"/>
<proteinExistence type="predicted"/>
<protein>
    <submittedName>
        <fullName evidence="2">Uncharacterized protein</fullName>
    </submittedName>
</protein>
<gene>
    <name evidence="2" type="ORF">A8L45_09025</name>
</gene>
<evidence type="ECO:0000256" key="1">
    <source>
        <dbReference type="SAM" id="Phobius"/>
    </source>
</evidence>
<evidence type="ECO:0000313" key="2">
    <source>
        <dbReference type="EMBL" id="ODA33766.1"/>
    </source>
</evidence>
<keyword evidence="1" id="KW-1133">Transmembrane helix</keyword>
<keyword evidence="1" id="KW-0472">Membrane</keyword>
<keyword evidence="1" id="KW-0812">Transmembrane</keyword>
<dbReference type="EMBL" id="LYBM01000013">
    <property type="protein sequence ID" value="ODA33766.1"/>
    <property type="molecule type" value="Genomic_DNA"/>
</dbReference>
<comment type="caution">
    <text evidence="2">The sequence shown here is derived from an EMBL/GenBank/DDBJ whole genome shotgun (WGS) entry which is preliminary data.</text>
</comment>